<feature type="domain" description="AB hydrolase-1" evidence="2">
    <location>
        <begin position="25"/>
        <end position="300"/>
    </location>
</feature>
<evidence type="ECO:0000313" key="3">
    <source>
        <dbReference type="EMBL" id="WNG51977.1"/>
    </source>
</evidence>
<dbReference type="PANTHER" id="PTHR43329">
    <property type="entry name" value="EPOXIDE HYDROLASE"/>
    <property type="match status" value="1"/>
</dbReference>
<dbReference type="PRINTS" id="PR00111">
    <property type="entry name" value="ABHYDROLASE"/>
</dbReference>
<organism evidence="3 4">
    <name type="scientific">Archangium minus</name>
    <dbReference type="NCBI Taxonomy" id="83450"/>
    <lineage>
        <taxon>Bacteria</taxon>
        <taxon>Pseudomonadati</taxon>
        <taxon>Myxococcota</taxon>
        <taxon>Myxococcia</taxon>
        <taxon>Myxococcales</taxon>
        <taxon>Cystobacterineae</taxon>
        <taxon>Archangiaceae</taxon>
        <taxon>Archangium</taxon>
    </lineage>
</organism>
<reference evidence="3 4" key="1">
    <citation type="submission" date="2019-08" db="EMBL/GenBank/DDBJ databases">
        <title>Archangium and Cystobacter genomes.</title>
        <authorList>
            <person name="Chen I.-C.K."/>
            <person name="Wielgoss S."/>
        </authorList>
    </citation>
    <scope>NUCLEOTIDE SEQUENCE [LARGE SCALE GENOMIC DNA]</scope>
    <source>
        <strain evidence="3 4">Cbm 6</strain>
    </source>
</reference>
<dbReference type="GO" id="GO:0016787">
    <property type="term" value="F:hydrolase activity"/>
    <property type="evidence" value="ECO:0007669"/>
    <property type="project" value="UniProtKB-KW"/>
</dbReference>
<dbReference type="Pfam" id="PF00561">
    <property type="entry name" value="Abhydrolase_1"/>
    <property type="match status" value="1"/>
</dbReference>
<evidence type="ECO:0000256" key="1">
    <source>
        <dbReference type="ARBA" id="ARBA00022801"/>
    </source>
</evidence>
<dbReference type="SUPFAM" id="SSF53474">
    <property type="entry name" value="alpha/beta-Hydrolases"/>
    <property type="match status" value="1"/>
</dbReference>
<dbReference type="Proteomes" id="UP001611383">
    <property type="component" value="Chromosome"/>
</dbReference>
<dbReference type="InterPro" id="IPR029058">
    <property type="entry name" value="AB_hydrolase_fold"/>
</dbReference>
<name>A0ABY9X9A5_9BACT</name>
<evidence type="ECO:0000313" key="4">
    <source>
        <dbReference type="Proteomes" id="UP001611383"/>
    </source>
</evidence>
<gene>
    <name evidence="3" type="ORF">F0U60_53635</name>
</gene>
<protein>
    <submittedName>
        <fullName evidence="3">Alpha/beta hydrolase</fullName>
    </submittedName>
</protein>
<evidence type="ECO:0000259" key="2">
    <source>
        <dbReference type="Pfam" id="PF00561"/>
    </source>
</evidence>
<accession>A0ABY9X9A5</accession>
<dbReference type="InterPro" id="IPR000639">
    <property type="entry name" value="Epox_hydrolase-like"/>
</dbReference>
<dbReference type="RefSeq" id="WP_395812278.1">
    <property type="nucleotide sequence ID" value="NZ_CP043494.1"/>
</dbReference>
<keyword evidence="4" id="KW-1185">Reference proteome</keyword>
<dbReference type="Gene3D" id="3.40.50.1820">
    <property type="entry name" value="alpha/beta hydrolase"/>
    <property type="match status" value="1"/>
</dbReference>
<proteinExistence type="predicted"/>
<keyword evidence="1 3" id="KW-0378">Hydrolase</keyword>
<dbReference type="EMBL" id="CP043494">
    <property type="protein sequence ID" value="WNG51977.1"/>
    <property type="molecule type" value="Genomic_DNA"/>
</dbReference>
<dbReference type="InterPro" id="IPR000073">
    <property type="entry name" value="AB_hydrolase_1"/>
</dbReference>
<sequence>MTAITHRTVKTNGIHLHIAEAGEGPLVLLLHGWPESWYSWRHQLPVLAAAGYHAVAPDVRGYGRSDKPQAIEAYSMKTLLADYVGLLDALGEKTAVVVGHDWGAAMAWNSAALYPDRYRAVVGMSVPHLGRSPMPPTQLFKAMFGEKWVYILYFQEPGVAEAEFEADIPRTMRTILAGAPGFDSEALVARAKKKGDKFLTGLDTPGPLPAWLTEEDLAYFVRELTGSGFRGGLNRYRNMDRDWEELPELATARIEQPALFIIGEKDPGRAFSPVEQMKPLVPNLKDVLVLPDAGHWIQQERAAEVNAALLAFLKALPA</sequence>
<dbReference type="PRINTS" id="PR00412">
    <property type="entry name" value="EPOXHYDRLASE"/>
</dbReference>